<dbReference type="EMBL" id="MN740808">
    <property type="protein sequence ID" value="QHU12672.1"/>
    <property type="molecule type" value="Genomic_DNA"/>
</dbReference>
<dbReference type="SUPFAM" id="SSF53448">
    <property type="entry name" value="Nucleotide-diphospho-sugar transferases"/>
    <property type="match status" value="1"/>
</dbReference>
<evidence type="ECO:0000313" key="1">
    <source>
        <dbReference type="EMBL" id="QHU12672.1"/>
    </source>
</evidence>
<organism evidence="1">
    <name type="scientific">viral metagenome</name>
    <dbReference type="NCBI Taxonomy" id="1070528"/>
    <lineage>
        <taxon>unclassified sequences</taxon>
        <taxon>metagenomes</taxon>
        <taxon>organismal metagenomes</taxon>
    </lineage>
</organism>
<reference evidence="1" key="1">
    <citation type="journal article" date="2020" name="Nature">
        <title>Giant virus diversity and host interactions through global metagenomics.</title>
        <authorList>
            <person name="Schulz F."/>
            <person name="Roux S."/>
            <person name="Paez-Espino D."/>
            <person name="Jungbluth S."/>
            <person name="Walsh D.A."/>
            <person name="Denef V.J."/>
            <person name="McMahon K.D."/>
            <person name="Konstantinidis K.T."/>
            <person name="Eloe-Fadrosh E.A."/>
            <person name="Kyrpides N.C."/>
            <person name="Woyke T."/>
        </authorList>
    </citation>
    <scope>NUCLEOTIDE SEQUENCE</scope>
    <source>
        <strain evidence="1">GVMAG-S-1101172-89</strain>
    </source>
</reference>
<sequence length="511" mass="57946">MKNFIFGSPHIIPGNALIHTFMFLDIIGVKKPRILYIMEKSLIVLSVFLKKEYVELAYLLLNSLYKYGDLDDSTDILIYTSTEFMDQMRPNIKGAPIFKINDNIQTVVAASAARLDIFDFPDVLNYEKILYLDTDILVIRPLKPIFDLATEDRLYALEEGSLDLVVPYDYWGKDLFAPGEVAALEDKTGFSAGVLLFKNTDTIRALFQRIKAHIASTPGVGFFEQAHMVYNTIKSGLKENQAMKPHVVINETSMKTTKTILHFAGSPGDHQSKQTKMSKFIELHESSGQIVTAFGSCRVSYVVNNTKLSDMITYTHTTSEVVQLIHYIRGKLMLQPPYNKICFRAGILQGSPLQWTSTYRQLYEQTDVFVIEVCSRKKYMHGGLCLHDLSVDKRFPDFNRGTPTNVLEGFRLVEQTDEEIRRDLQLLKATLEPKKMIVVSHYNAKLGGEYLASRNALVQLLKGVCAENAIPFLDPTEMLSEFPQEAVISPDLSHYTQFGMNEFTKRLNALV</sequence>
<accession>A0A6C0K3R0</accession>
<protein>
    <recommendedName>
        <fullName evidence="2">Nucleotide-diphospho-sugar transferase domain-containing protein</fullName>
    </recommendedName>
</protein>
<evidence type="ECO:0008006" key="2">
    <source>
        <dbReference type="Google" id="ProtNLM"/>
    </source>
</evidence>
<dbReference type="AlphaFoldDB" id="A0A6C0K3R0"/>
<dbReference type="InterPro" id="IPR029044">
    <property type="entry name" value="Nucleotide-diphossugar_trans"/>
</dbReference>
<proteinExistence type="predicted"/>
<dbReference type="Gene3D" id="3.90.550.10">
    <property type="entry name" value="Spore Coat Polysaccharide Biosynthesis Protein SpsA, Chain A"/>
    <property type="match status" value="1"/>
</dbReference>
<name>A0A6C0K3R0_9ZZZZ</name>